<keyword evidence="3" id="KW-1185">Reference proteome</keyword>
<dbReference type="EMBL" id="KN818296">
    <property type="protein sequence ID" value="KIL60600.1"/>
    <property type="molecule type" value="Genomic_DNA"/>
</dbReference>
<dbReference type="AlphaFoldDB" id="A0A0C2SCF3"/>
<organism evidence="2 3">
    <name type="scientific">Amanita muscaria (strain Koide BX008)</name>
    <dbReference type="NCBI Taxonomy" id="946122"/>
    <lineage>
        <taxon>Eukaryota</taxon>
        <taxon>Fungi</taxon>
        <taxon>Dikarya</taxon>
        <taxon>Basidiomycota</taxon>
        <taxon>Agaricomycotina</taxon>
        <taxon>Agaricomycetes</taxon>
        <taxon>Agaricomycetidae</taxon>
        <taxon>Agaricales</taxon>
        <taxon>Pluteineae</taxon>
        <taxon>Amanitaceae</taxon>
        <taxon>Amanita</taxon>
    </lineage>
</organism>
<evidence type="ECO:0008006" key="4">
    <source>
        <dbReference type="Google" id="ProtNLM"/>
    </source>
</evidence>
<name>A0A0C2SCF3_AMAMK</name>
<dbReference type="HOGENOM" id="CLU_2209366_0_0_1"/>
<reference evidence="2 3" key="1">
    <citation type="submission" date="2014-04" db="EMBL/GenBank/DDBJ databases">
        <title>Evolutionary Origins and Diversification of the Mycorrhizal Mutualists.</title>
        <authorList>
            <consortium name="DOE Joint Genome Institute"/>
            <consortium name="Mycorrhizal Genomics Consortium"/>
            <person name="Kohler A."/>
            <person name="Kuo A."/>
            <person name="Nagy L.G."/>
            <person name="Floudas D."/>
            <person name="Copeland A."/>
            <person name="Barry K.W."/>
            <person name="Cichocki N."/>
            <person name="Veneault-Fourrey C."/>
            <person name="LaButti K."/>
            <person name="Lindquist E.A."/>
            <person name="Lipzen A."/>
            <person name="Lundell T."/>
            <person name="Morin E."/>
            <person name="Murat C."/>
            <person name="Riley R."/>
            <person name="Ohm R."/>
            <person name="Sun H."/>
            <person name="Tunlid A."/>
            <person name="Henrissat B."/>
            <person name="Grigoriev I.V."/>
            <person name="Hibbett D.S."/>
            <person name="Martin F."/>
        </authorList>
    </citation>
    <scope>NUCLEOTIDE SEQUENCE [LARGE SCALE GENOMIC DNA]</scope>
    <source>
        <strain evidence="2 3">Koide BX008</strain>
    </source>
</reference>
<dbReference type="Proteomes" id="UP000054549">
    <property type="component" value="Unassembled WGS sequence"/>
</dbReference>
<feature type="signal peptide" evidence="1">
    <location>
        <begin position="1"/>
        <end position="20"/>
    </location>
</feature>
<feature type="chain" id="PRO_5002167416" description="Secreted protein" evidence="1">
    <location>
        <begin position="21"/>
        <end position="107"/>
    </location>
</feature>
<gene>
    <name evidence="2" type="ORF">M378DRAFT_14056</name>
</gene>
<protein>
    <recommendedName>
        <fullName evidence="4">Secreted protein</fullName>
    </recommendedName>
</protein>
<evidence type="ECO:0000313" key="3">
    <source>
        <dbReference type="Proteomes" id="UP000054549"/>
    </source>
</evidence>
<evidence type="ECO:0000256" key="1">
    <source>
        <dbReference type="SAM" id="SignalP"/>
    </source>
</evidence>
<keyword evidence="1" id="KW-0732">Signal</keyword>
<evidence type="ECO:0000313" key="2">
    <source>
        <dbReference type="EMBL" id="KIL60600.1"/>
    </source>
</evidence>
<accession>A0A0C2SCF3</accession>
<proteinExistence type="predicted"/>
<sequence length="107" mass="11717">MNCTRAVLVIVHSFIQVLYSRRNTAAVTATTSLYGETLILGAVPSPLRKEEILGPREQPGHQVENDAEPKTVLDSLSELIVIFHLRSAIAVLYQCIDVGGTLETTRV</sequence>
<dbReference type="InParanoid" id="A0A0C2SCF3"/>